<organism evidence="2 3">
    <name type="scientific">Mortierella polycephala</name>
    <dbReference type="NCBI Taxonomy" id="41804"/>
    <lineage>
        <taxon>Eukaryota</taxon>
        <taxon>Fungi</taxon>
        <taxon>Fungi incertae sedis</taxon>
        <taxon>Mucoromycota</taxon>
        <taxon>Mortierellomycotina</taxon>
        <taxon>Mortierellomycetes</taxon>
        <taxon>Mortierellales</taxon>
        <taxon>Mortierellaceae</taxon>
        <taxon>Mortierella</taxon>
    </lineage>
</organism>
<reference evidence="2" key="1">
    <citation type="journal article" date="2020" name="Fungal Divers.">
        <title>Resolving the Mortierellaceae phylogeny through synthesis of multi-gene phylogenetics and phylogenomics.</title>
        <authorList>
            <person name="Vandepol N."/>
            <person name="Liber J."/>
            <person name="Desiro A."/>
            <person name="Na H."/>
            <person name="Kennedy M."/>
            <person name="Barry K."/>
            <person name="Grigoriev I.V."/>
            <person name="Miller A.N."/>
            <person name="O'Donnell K."/>
            <person name="Stajich J.E."/>
            <person name="Bonito G."/>
        </authorList>
    </citation>
    <scope>NUCLEOTIDE SEQUENCE</scope>
    <source>
        <strain evidence="2">KOD948</strain>
    </source>
</reference>
<dbReference type="Proteomes" id="UP000726737">
    <property type="component" value="Unassembled WGS sequence"/>
</dbReference>
<feature type="compositionally biased region" description="Polar residues" evidence="1">
    <location>
        <begin position="292"/>
        <end position="308"/>
    </location>
</feature>
<dbReference type="OrthoDB" id="2430743at2759"/>
<dbReference type="EMBL" id="JAAAJA010000411">
    <property type="protein sequence ID" value="KAG0254247.1"/>
    <property type="molecule type" value="Genomic_DNA"/>
</dbReference>
<feature type="region of interest" description="Disordered" evidence="1">
    <location>
        <begin position="289"/>
        <end position="308"/>
    </location>
</feature>
<feature type="compositionally biased region" description="Basic and acidic residues" evidence="1">
    <location>
        <begin position="109"/>
        <end position="150"/>
    </location>
</feature>
<feature type="region of interest" description="Disordered" evidence="1">
    <location>
        <begin position="1"/>
        <end position="21"/>
    </location>
</feature>
<evidence type="ECO:0000313" key="3">
    <source>
        <dbReference type="Proteomes" id="UP000726737"/>
    </source>
</evidence>
<feature type="compositionally biased region" description="Basic and acidic residues" evidence="1">
    <location>
        <begin position="394"/>
        <end position="422"/>
    </location>
</feature>
<evidence type="ECO:0000313" key="2">
    <source>
        <dbReference type="EMBL" id="KAG0254247.1"/>
    </source>
</evidence>
<gene>
    <name evidence="2" type="ORF">BG011_005872</name>
</gene>
<protein>
    <submittedName>
        <fullName evidence="2">Uncharacterized protein</fullName>
    </submittedName>
</protein>
<name>A0A9P6PWZ1_9FUNG</name>
<feature type="compositionally biased region" description="Basic residues" evidence="1">
    <location>
        <begin position="370"/>
        <end position="384"/>
    </location>
</feature>
<feature type="region of interest" description="Disordered" evidence="1">
    <location>
        <begin position="109"/>
        <end position="154"/>
    </location>
</feature>
<feature type="compositionally biased region" description="Polar residues" evidence="1">
    <location>
        <begin position="357"/>
        <end position="367"/>
    </location>
</feature>
<keyword evidence="3" id="KW-1185">Reference proteome</keyword>
<evidence type="ECO:0000256" key="1">
    <source>
        <dbReference type="SAM" id="MobiDB-lite"/>
    </source>
</evidence>
<feature type="region of interest" description="Disordered" evidence="1">
    <location>
        <begin position="240"/>
        <end position="277"/>
    </location>
</feature>
<proteinExistence type="predicted"/>
<sequence>MALGQMRASESAPVPNSKNEHRALIGDDSSYINQMDNSQGKQVYRVGHNGDSSVQASLFRGRFERRGLLGNLLGGGGDRTSIQNVNDNSQHSQTMNSHGNKHTTITKVHEKAQEHGDRRGRDSMSADRFFDRRDLTETDKSNGQDLERRGLLGGGDRTVIENVNDNSVNKQTMNSHGNSHTTITKVHSESIGDEDDIDSSMFFDRRNLLEEDNAVNEASEPMERRGLLFGGDSMVISNQNDNSKTTKTYNSHHNKDTEIVKVKHKSKYNKRSTQDHDGEMERRGLLFGGDSTVINNQNDNSKTTKTYNSHHNKDTEIVKVKHKSKYNKRSTQDHDGEMERRGLLFGGDSMVINNQNDNSKTTKTYNSHDNKHKTVKTKTIKNKIHHEDDDDESWFSKRGDEGGEDAAKVQGETEFKGVSESA</sequence>
<dbReference type="AlphaFoldDB" id="A0A9P6PWZ1"/>
<feature type="compositionally biased region" description="Polar residues" evidence="1">
    <location>
        <begin position="240"/>
        <end position="251"/>
    </location>
</feature>
<accession>A0A9P6PWZ1</accession>
<comment type="caution">
    <text evidence="2">The sequence shown here is derived from an EMBL/GenBank/DDBJ whole genome shotgun (WGS) entry which is preliminary data.</text>
</comment>
<feature type="region of interest" description="Disordered" evidence="1">
    <location>
        <begin position="357"/>
        <end position="422"/>
    </location>
</feature>